<dbReference type="PANTHER" id="PTHR45138:SF9">
    <property type="entry name" value="DIGUANYLATE CYCLASE DGCM-RELATED"/>
    <property type="match status" value="1"/>
</dbReference>
<evidence type="ECO:0000256" key="2">
    <source>
        <dbReference type="ARBA" id="ARBA00012528"/>
    </source>
</evidence>
<dbReference type="EC" id="2.7.7.65" evidence="2"/>
<dbReference type="OrthoDB" id="9812260at2"/>
<dbReference type="SMART" id="SM00267">
    <property type="entry name" value="GGDEF"/>
    <property type="match status" value="1"/>
</dbReference>
<name>A0A5C8M329_9GAMM</name>
<dbReference type="NCBIfam" id="TIGR00254">
    <property type="entry name" value="GGDEF"/>
    <property type="match status" value="1"/>
</dbReference>
<keyword evidence="5" id="KW-1133">Transmembrane helix</keyword>
<keyword evidence="8" id="KW-1185">Reference proteome</keyword>
<sequence>MQQWFNASLQRKISGLLVVLLSFLFVVILYSIYKLKLIDAEMHEVAEIDVPLTEMVSELEMMQLKQHLLIEQFRLRGDLAKMALEPEQAFAAQRDGLRLILSKAEQVLTKSLQQHQVRFAAAEHQQILASIEQFHQQSDSFEQQLKLALQQGHTAEEQWLKFEKEAANLDQSIVAILRQMEKLTLEASRYTDKHENEFMLVNTGLGLCAFVIGLYLTFYILQIFRQRIGRIQAEIKNVHQSIEQGEPIASPVFHEPQHRDELTELEHDLKMMVQRLSVEISNRQEIEQQLMALATRDKLTGAYNRHKWDEQLSMELSLAERGSVFSIALLDVDFFKKVNDQFGHHAGDKVLQSLTEHISRRLRKTDSLFRLGGEEFVILLPQQKAEAACQLAEMLRQHIACLDQPDLPKFTVSFGVTQYQPQDDEDSILKRADHALYQAKDMGRNRVQLG</sequence>
<evidence type="ECO:0000313" key="8">
    <source>
        <dbReference type="Proteomes" id="UP000321814"/>
    </source>
</evidence>
<gene>
    <name evidence="7" type="ORF">FU839_05420</name>
</gene>
<protein>
    <recommendedName>
        <fullName evidence="2">diguanylate cyclase</fullName>
        <ecNumber evidence="2">2.7.7.65</ecNumber>
    </recommendedName>
</protein>
<dbReference type="InterPro" id="IPR000160">
    <property type="entry name" value="GGDEF_dom"/>
</dbReference>
<dbReference type="Gene3D" id="3.30.70.270">
    <property type="match status" value="1"/>
</dbReference>
<feature type="domain" description="GGDEF" evidence="6">
    <location>
        <begin position="323"/>
        <end position="450"/>
    </location>
</feature>
<accession>A0A5C8M329</accession>
<feature type="coiled-coil region" evidence="4">
    <location>
        <begin position="131"/>
        <end position="186"/>
    </location>
</feature>
<dbReference type="InterPro" id="IPR050469">
    <property type="entry name" value="Diguanylate_Cyclase"/>
</dbReference>
<dbReference type="AlphaFoldDB" id="A0A5C8M329"/>
<proteinExistence type="predicted"/>
<dbReference type="EMBL" id="VRLR01000002">
    <property type="protein sequence ID" value="TXK82328.1"/>
    <property type="molecule type" value="Genomic_DNA"/>
</dbReference>
<comment type="caution">
    <text evidence="7">The sequence shown here is derived from an EMBL/GenBank/DDBJ whole genome shotgun (WGS) entry which is preliminary data.</text>
</comment>
<keyword evidence="5" id="KW-0812">Transmembrane</keyword>
<evidence type="ECO:0000259" key="6">
    <source>
        <dbReference type="PROSITE" id="PS50887"/>
    </source>
</evidence>
<evidence type="ECO:0000313" key="7">
    <source>
        <dbReference type="EMBL" id="TXK82328.1"/>
    </source>
</evidence>
<dbReference type="Pfam" id="PF00990">
    <property type="entry name" value="GGDEF"/>
    <property type="match status" value="1"/>
</dbReference>
<dbReference type="CDD" id="cd01949">
    <property type="entry name" value="GGDEF"/>
    <property type="match status" value="1"/>
</dbReference>
<reference evidence="7 8" key="1">
    <citation type="submission" date="2019-08" db="EMBL/GenBank/DDBJ databases">
        <title>Draft genome analysis of Rheinheimera tangshanensis isolated from the roots of fresh rice plants (Oryza sativa).</title>
        <authorList>
            <person name="Yu Q."/>
            <person name="Qi Y."/>
            <person name="Zhang H."/>
            <person name="Pu J."/>
        </authorList>
    </citation>
    <scope>NUCLEOTIDE SEQUENCE [LARGE SCALE GENOMIC DNA]</scope>
    <source>
        <strain evidence="7 8">JA3-B52</strain>
    </source>
</reference>
<organism evidence="7 8">
    <name type="scientific">Rheinheimera tangshanensis</name>
    <dbReference type="NCBI Taxonomy" id="400153"/>
    <lineage>
        <taxon>Bacteria</taxon>
        <taxon>Pseudomonadati</taxon>
        <taxon>Pseudomonadota</taxon>
        <taxon>Gammaproteobacteria</taxon>
        <taxon>Chromatiales</taxon>
        <taxon>Chromatiaceae</taxon>
        <taxon>Rheinheimera</taxon>
    </lineage>
</organism>
<feature type="transmembrane region" description="Helical" evidence="5">
    <location>
        <begin position="13"/>
        <end position="33"/>
    </location>
</feature>
<comment type="cofactor">
    <cofactor evidence="1">
        <name>Mg(2+)</name>
        <dbReference type="ChEBI" id="CHEBI:18420"/>
    </cofactor>
</comment>
<evidence type="ECO:0000256" key="1">
    <source>
        <dbReference type="ARBA" id="ARBA00001946"/>
    </source>
</evidence>
<evidence type="ECO:0000256" key="5">
    <source>
        <dbReference type="SAM" id="Phobius"/>
    </source>
</evidence>
<dbReference type="RefSeq" id="WP_147903535.1">
    <property type="nucleotide sequence ID" value="NZ_BAAAGC010000017.1"/>
</dbReference>
<dbReference type="InterPro" id="IPR043128">
    <property type="entry name" value="Rev_trsase/Diguanyl_cyclase"/>
</dbReference>
<evidence type="ECO:0000256" key="4">
    <source>
        <dbReference type="SAM" id="Coils"/>
    </source>
</evidence>
<comment type="catalytic activity">
    <reaction evidence="3">
        <text>2 GTP = 3',3'-c-di-GMP + 2 diphosphate</text>
        <dbReference type="Rhea" id="RHEA:24898"/>
        <dbReference type="ChEBI" id="CHEBI:33019"/>
        <dbReference type="ChEBI" id="CHEBI:37565"/>
        <dbReference type="ChEBI" id="CHEBI:58805"/>
        <dbReference type="EC" id="2.7.7.65"/>
    </reaction>
</comment>
<dbReference type="FunFam" id="3.30.70.270:FF:000001">
    <property type="entry name" value="Diguanylate cyclase domain protein"/>
    <property type="match status" value="1"/>
</dbReference>
<dbReference type="SUPFAM" id="SSF55073">
    <property type="entry name" value="Nucleotide cyclase"/>
    <property type="match status" value="1"/>
</dbReference>
<feature type="transmembrane region" description="Helical" evidence="5">
    <location>
        <begin position="198"/>
        <end position="221"/>
    </location>
</feature>
<keyword evidence="5" id="KW-0472">Membrane</keyword>
<dbReference type="PANTHER" id="PTHR45138">
    <property type="entry name" value="REGULATORY COMPONENTS OF SENSORY TRANSDUCTION SYSTEM"/>
    <property type="match status" value="1"/>
</dbReference>
<dbReference type="PROSITE" id="PS50887">
    <property type="entry name" value="GGDEF"/>
    <property type="match status" value="1"/>
</dbReference>
<keyword evidence="4" id="KW-0175">Coiled coil</keyword>
<dbReference type="InterPro" id="IPR029787">
    <property type="entry name" value="Nucleotide_cyclase"/>
</dbReference>
<dbReference type="GO" id="GO:0052621">
    <property type="term" value="F:diguanylate cyclase activity"/>
    <property type="evidence" value="ECO:0007669"/>
    <property type="project" value="UniProtKB-EC"/>
</dbReference>
<dbReference type="Proteomes" id="UP000321814">
    <property type="component" value="Unassembled WGS sequence"/>
</dbReference>
<evidence type="ECO:0000256" key="3">
    <source>
        <dbReference type="ARBA" id="ARBA00034247"/>
    </source>
</evidence>